<keyword evidence="5 9" id="KW-0812">Transmembrane</keyword>
<dbReference type="Gene3D" id="1.20.1530.20">
    <property type="match status" value="1"/>
</dbReference>
<evidence type="ECO:0000256" key="4">
    <source>
        <dbReference type="ARBA" id="ARBA00022449"/>
    </source>
</evidence>
<dbReference type="GO" id="GO:1902600">
    <property type="term" value="P:proton transmembrane transport"/>
    <property type="evidence" value="ECO:0007669"/>
    <property type="project" value="InterPro"/>
</dbReference>
<feature type="transmembrane region" description="Helical" evidence="9">
    <location>
        <begin position="88"/>
        <end position="109"/>
    </location>
</feature>
<dbReference type="InterPro" id="IPR036291">
    <property type="entry name" value="NAD(P)-bd_dom_sf"/>
</dbReference>
<comment type="similarity">
    <text evidence="2">Belongs to the monovalent cation:proton antiporter 2 (CPA2) transporter (TC 2.A.37) family.</text>
</comment>
<dbReference type="Proteomes" id="UP000324973">
    <property type="component" value="Unassembled WGS sequence"/>
</dbReference>
<feature type="domain" description="RCK N-terminal" evidence="10">
    <location>
        <begin position="428"/>
        <end position="544"/>
    </location>
</feature>
<feature type="transmembrane region" description="Helical" evidence="9">
    <location>
        <begin position="353"/>
        <end position="370"/>
    </location>
</feature>
<feature type="transmembrane region" description="Helical" evidence="9">
    <location>
        <begin position="6"/>
        <end position="26"/>
    </location>
</feature>
<reference evidence="11 12" key="1">
    <citation type="submission" date="2019-08" db="EMBL/GenBank/DDBJ databases">
        <title>Luteimonas viscosus sp. nov., isolated from soil of a sunflower field.</title>
        <authorList>
            <person name="Jianli Z."/>
            <person name="Ying Z."/>
        </authorList>
    </citation>
    <scope>NUCLEOTIDE SEQUENCE [LARGE SCALE GENOMIC DNA]</scope>
    <source>
        <strain evidence="11 12">XBU10</strain>
    </source>
</reference>
<dbReference type="InterPro" id="IPR006153">
    <property type="entry name" value="Cation/H_exchanger_TM"/>
</dbReference>
<dbReference type="RefSeq" id="WP_149104756.1">
    <property type="nucleotide sequence ID" value="NZ_VTFT01000003.1"/>
</dbReference>
<dbReference type="SUPFAM" id="SSF51735">
    <property type="entry name" value="NAD(P)-binding Rossmann-fold domains"/>
    <property type="match status" value="1"/>
</dbReference>
<feature type="transmembrane region" description="Helical" evidence="9">
    <location>
        <begin position="33"/>
        <end position="51"/>
    </location>
</feature>
<dbReference type="PROSITE" id="PS51201">
    <property type="entry name" value="RCK_N"/>
    <property type="match status" value="1"/>
</dbReference>
<gene>
    <name evidence="11" type="ORF">FZO89_17540</name>
</gene>
<keyword evidence="3" id="KW-0813">Transport</keyword>
<evidence type="ECO:0000313" key="12">
    <source>
        <dbReference type="Proteomes" id="UP000324973"/>
    </source>
</evidence>
<dbReference type="OrthoDB" id="9781411at2"/>
<keyword evidence="4" id="KW-0050">Antiport</keyword>
<dbReference type="PANTHER" id="PTHR42751:SF1">
    <property type="entry name" value="CATION_PROTON ANTIPORTER YBAL-RELATED"/>
    <property type="match status" value="1"/>
</dbReference>
<dbReference type="GO" id="GO:0015297">
    <property type="term" value="F:antiporter activity"/>
    <property type="evidence" value="ECO:0007669"/>
    <property type="project" value="UniProtKB-KW"/>
</dbReference>
<keyword evidence="6 9" id="KW-1133">Transmembrane helix</keyword>
<evidence type="ECO:0000256" key="8">
    <source>
        <dbReference type="ARBA" id="ARBA00023136"/>
    </source>
</evidence>
<proteinExistence type="inferred from homology"/>
<evidence type="ECO:0000256" key="9">
    <source>
        <dbReference type="SAM" id="Phobius"/>
    </source>
</evidence>
<feature type="transmembrane region" description="Helical" evidence="9">
    <location>
        <begin position="377"/>
        <end position="396"/>
    </location>
</feature>
<name>A0A5D4XEJ9_9GAMM</name>
<evidence type="ECO:0000256" key="1">
    <source>
        <dbReference type="ARBA" id="ARBA00004141"/>
    </source>
</evidence>
<sequence>MHHDTDLINIVAVGLAVAFVLGALANRLRMSPLVGYLIAGIVVGPFTPGFVADQDLANQLAEIGVMLLMFGVGLHFSLKDLLEVKAIAIPGAIAQIAVATLLGWLLAWGMGWSPINGFVFGLALSVASTVVLLRAMEERRLLDTRRGRIAVGWLIVEDLAMVLALVLLPALAEVIAESETLADGGTLRSMAGTIAFALAKTLVQVALFVAVMLVVGRRVIPWTLEKIAGTGSRELFTLSVLAIALGVAFGSAVLFGVSFALGAFFAGMLLNESELSQKAANDSLPLRDAFAVLFFVSVGMLFDPMILVEHPWQVLATFLIVVVGKSLAAYWIVRLFRHPQGTALTISVSLAQIGEFSFILASLGVALNLLPSTGRDLILAGALLSIVVNPLLFAWLSRREARLAAVDAALQATQIHEPEEPAVPADLTGHAILVGYGRVGSQLAELLHQRGVPLVVIEDDADLVARARAFGLYAVRGNAASEAVMLEAAPERAKMAIFAIPQALEAGETIERMKTLNPTITVLARAHSDAEVRHLLEHGADGAVLAERELAFSLAEMVMSTPPYRPARTPPAAA</sequence>
<dbReference type="GO" id="GO:0016020">
    <property type="term" value="C:membrane"/>
    <property type="evidence" value="ECO:0007669"/>
    <property type="project" value="UniProtKB-SubCell"/>
</dbReference>
<feature type="transmembrane region" description="Helical" evidence="9">
    <location>
        <begin position="236"/>
        <end position="269"/>
    </location>
</feature>
<dbReference type="GO" id="GO:0006813">
    <property type="term" value="P:potassium ion transport"/>
    <property type="evidence" value="ECO:0007669"/>
    <property type="project" value="InterPro"/>
</dbReference>
<feature type="transmembrane region" description="Helical" evidence="9">
    <location>
        <begin position="57"/>
        <end position="76"/>
    </location>
</feature>
<dbReference type="NCBIfam" id="NF007950">
    <property type="entry name" value="PRK10669.1"/>
    <property type="match status" value="1"/>
</dbReference>
<feature type="transmembrane region" description="Helical" evidence="9">
    <location>
        <begin position="148"/>
        <end position="171"/>
    </location>
</feature>
<dbReference type="InterPro" id="IPR038770">
    <property type="entry name" value="Na+/solute_symporter_sf"/>
</dbReference>
<accession>A0A5D4XEJ9</accession>
<evidence type="ECO:0000313" key="11">
    <source>
        <dbReference type="EMBL" id="TYT23049.1"/>
    </source>
</evidence>
<feature type="transmembrane region" description="Helical" evidence="9">
    <location>
        <begin position="314"/>
        <end position="333"/>
    </location>
</feature>
<dbReference type="Pfam" id="PF02254">
    <property type="entry name" value="TrkA_N"/>
    <property type="match status" value="1"/>
</dbReference>
<dbReference type="Pfam" id="PF00999">
    <property type="entry name" value="Na_H_Exchanger"/>
    <property type="match status" value="1"/>
</dbReference>
<organism evidence="11 12">
    <name type="scientific">Luteimonas viscosa</name>
    <dbReference type="NCBI Taxonomy" id="1132694"/>
    <lineage>
        <taxon>Bacteria</taxon>
        <taxon>Pseudomonadati</taxon>
        <taxon>Pseudomonadota</taxon>
        <taxon>Gammaproteobacteria</taxon>
        <taxon>Lysobacterales</taxon>
        <taxon>Lysobacteraceae</taxon>
        <taxon>Luteimonas</taxon>
    </lineage>
</organism>
<evidence type="ECO:0000256" key="6">
    <source>
        <dbReference type="ARBA" id="ARBA00022989"/>
    </source>
</evidence>
<evidence type="ECO:0000256" key="3">
    <source>
        <dbReference type="ARBA" id="ARBA00022448"/>
    </source>
</evidence>
<dbReference type="Gene3D" id="3.40.50.720">
    <property type="entry name" value="NAD(P)-binding Rossmann-like Domain"/>
    <property type="match status" value="1"/>
</dbReference>
<protein>
    <submittedName>
        <fullName evidence="11">Kef family K(+) transporter</fullName>
    </submittedName>
</protein>
<evidence type="ECO:0000256" key="5">
    <source>
        <dbReference type="ARBA" id="ARBA00022692"/>
    </source>
</evidence>
<feature type="transmembrane region" description="Helical" evidence="9">
    <location>
        <begin position="289"/>
        <end position="307"/>
    </location>
</feature>
<evidence type="ECO:0000259" key="10">
    <source>
        <dbReference type="PROSITE" id="PS51201"/>
    </source>
</evidence>
<feature type="transmembrane region" description="Helical" evidence="9">
    <location>
        <begin position="115"/>
        <end position="136"/>
    </location>
</feature>
<comment type="caution">
    <text evidence="11">The sequence shown here is derived from an EMBL/GenBank/DDBJ whole genome shotgun (WGS) entry which is preliminary data.</text>
</comment>
<dbReference type="InterPro" id="IPR003148">
    <property type="entry name" value="RCK_N"/>
</dbReference>
<keyword evidence="7" id="KW-0406">Ion transport</keyword>
<feature type="transmembrane region" description="Helical" evidence="9">
    <location>
        <begin position="191"/>
        <end position="215"/>
    </location>
</feature>
<evidence type="ECO:0000256" key="7">
    <source>
        <dbReference type="ARBA" id="ARBA00023065"/>
    </source>
</evidence>
<keyword evidence="8 9" id="KW-0472">Membrane</keyword>
<dbReference type="AlphaFoldDB" id="A0A5D4XEJ9"/>
<dbReference type="PANTHER" id="PTHR42751">
    <property type="entry name" value="SODIUM/HYDROGEN EXCHANGER FAMILY/TRKA DOMAIN PROTEIN"/>
    <property type="match status" value="1"/>
</dbReference>
<dbReference type="EMBL" id="VTFT01000003">
    <property type="protein sequence ID" value="TYT23049.1"/>
    <property type="molecule type" value="Genomic_DNA"/>
</dbReference>
<evidence type="ECO:0000256" key="2">
    <source>
        <dbReference type="ARBA" id="ARBA00005551"/>
    </source>
</evidence>
<comment type="subcellular location">
    <subcellularLocation>
        <location evidence="1">Membrane</location>
        <topology evidence="1">Multi-pass membrane protein</topology>
    </subcellularLocation>
</comment>
<keyword evidence="12" id="KW-1185">Reference proteome</keyword>